<name>A0AAN5C9I5_9BILA</name>
<feature type="non-terminal residue" evidence="1">
    <location>
        <position position="137"/>
    </location>
</feature>
<evidence type="ECO:0000313" key="1">
    <source>
        <dbReference type="EMBL" id="GMR34817.1"/>
    </source>
</evidence>
<gene>
    <name evidence="1" type="ORF">PMAYCL1PPCAC_05012</name>
</gene>
<keyword evidence="2" id="KW-1185">Reference proteome</keyword>
<accession>A0AAN5C9I5</accession>
<protein>
    <recommendedName>
        <fullName evidence="3">THAP-type domain-containing protein</fullName>
    </recommendedName>
</protein>
<comment type="caution">
    <text evidence="1">The sequence shown here is derived from an EMBL/GenBank/DDBJ whole genome shotgun (WGS) entry which is preliminary data.</text>
</comment>
<organism evidence="1 2">
    <name type="scientific">Pristionchus mayeri</name>
    <dbReference type="NCBI Taxonomy" id="1317129"/>
    <lineage>
        <taxon>Eukaryota</taxon>
        <taxon>Metazoa</taxon>
        <taxon>Ecdysozoa</taxon>
        <taxon>Nematoda</taxon>
        <taxon>Chromadorea</taxon>
        <taxon>Rhabditida</taxon>
        <taxon>Rhabditina</taxon>
        <taxon>Diplogasteromorpha</taxon>
        <taxon>Diplogasteroidea</taxon>
        <taxon>Neodiplogasteridae</taxon>
        <taxon>Pristionchus</taxon>
    </lineage>
</organism>
<evidence type="ECO:0000313" key="2">
    <source>
        <dbReference type="Proteomes" id="UP001328107"/>
    </source>
</evidence>
<evidence type="ECO:0008006" key="3">
    <source>
        <dbReference type="Google" id="ProtNLM"/>
    </source>
</evidence>
<proteinExistence type="predicted"/>
<dbReference type="EMBL" id="BTRK01000002">
    <property type="protein sequence ID" value="GMR34817.1"/>
    <property type="molecule type" value="Genomic_DNA"/>
</dbReference>
<reference evidence="2" key="1">
    <citation type="submission" date="2022-10" db="EMBL/GenBank/DDBJ databases">
        <title>Genome assembly of Pristionchus species.</title>
        <authorList>
            <person name="Yoshida K."/>
            <person name="Sommer R.J."/>
        </authorList>
    </citation>
    <scope>NUCLEOTIDE SEQUENCE [LARGE SCALE GENOMIC DNA]</scope>
    <source>
        <strain evidence="2">RS5460</strain>
    </source>
</reference>
<dbReference type="AlphaFoldDB" id="A0AAN5C9I5"/>
<dbReference type="Proteomes" id="UP001328107">
    <property type="component" value="Unassembled WGS sequence"/>
</dbReference>
<sequence>VDEINQEEPISDVSSFYEANEIKEEPVEMKNEPFVDCKQDEPIADMYCPSTGISRPLDQSTSSNYVDIPSKIKSHKCVVCLRLCDENEMRVFTTDPKKRAVWINTVRSTPEGRKSLLEKLRATTKQFLCEGHFLSSD</sequence>
<feature type="non-terminal residue" evidence="1">
    <location>
        <position position="1"/>
    </location>
</feature>